<name>A0A1I7SXR5_9PELO</name>
<feature type="compositionally biased region" description="Polar residues" evidence="7">
    <location>
        <begin position="377"/>
        <end position="386"/>
    </location>
</feature>
<feature type="transmembrane region" description="Helical" evidence="8">
    <location>
        <begin position="1048"/>
        <end position="1065"/>
    </location>
</feature>
<feature type="region of interest" description="Disordered" evidence="7">
    <location>
        <begin position="1"/>
        <end position="37"/>
    </location>
</feature>
<evidence type="ECO:0000256" key="4">
    <source>
        <dbReference type="ARBA" id="ARBA00022824"/>
    </source>
</evidence>
<feature type="compositionally biased region" description="Polar residues" evidence="7">
    <location>
        <begin position="140"/>
        <end position="165"/>
    </location>
</feature>
<evidence type="ECO:0000256" key="7">
    <source>
        <dbReference type="SAM" id="MobiDB-lite"/>
    </source>
</evidence>
<evidence type="ECO:0000313" key="11">
    <source>
        <dbReference type="WBParaSite" id="Csp11.Scaffold171.g630.t1"/>
    </source>
</evidence>
<dbReference type="GO" id="GO:0050708">
    <property type="term" value="P:regulation of protein secretion"/>
    <property type="evidence" value="ECO:0007669"/>
    <property type="project" value="TreeGrafter"/>
</dbReference>
<protein>
    <submittedName>
        <fullName evidence="11">Rhomboid domain-containing protein</fullName>
    </submittedName>
</protein>
<feature type="region of interest" description="Disordered" evidence="7">
    <location>
        <begin position="127"/>
        <end position="165"/>
    </location>
</feature>
<feature type="transmembrane region" description="Helical" evidence="8">
    <location>
        <begin position="1152"/>
        <end position="1174"/>
    </location>
</feature>
<keyword evidence="5 8" id="KW-1133">Transmembrane helix</keyword>
<dbReference type="AlphaFoldDB" id="A0A1I7SXR5"/>
<evidence type="ECO:0000313" key="10">
    <source>
        <dbReference type="Proteomes" id="UP000095282"/>
    </source>
</evidence>
<dbReference type="PANTHER" id="PTHR45965">
    <property type="entry name" value="INACTIVE RHOMBOID PROTEIN"/>
    <property type="match status" value="1"/>
</dbReference>
<proteinExistence type="inferred from homology"/>
<evidence type="ECO:0000256" key="1">
    <source>
        <dbReference type="ARBA" id="ARBA00004477"/>
    </source>
</evidence>
<dbReference type="PANTHER" id="PTHR45965:SF3">
    <property type="entry name" value="INACTIVE RHOMBOID PROTEIN 1"/>
    <property type="match status" value="1"/>
</dbReference>
<feature type="transmembrane region" description="Helical" evidence="8">
    <location>
        <begin position="935"/>
        <end position="955"/>
    </location>
</feature>
<dbReference type="FunFam" id="1.20.1540.10:FF:000025">
    <property type="entry name" value="Putative rhomboid family"/>
    <property type="match status" value="1"/>
</dbReference>
<dbReference type="GO" id="GO:0004252">
    <property type="term" value="F:serine-type endopeptidase activity"/>
    <property type="evidence" value="ECO:0007669"/>
    <property type="project" value="InterPro"/>
</dbReference>
<feature type="domain" description="Peptidase S54 rhomboid" evidence="9">
    <location>
        <begin position="926"/>
        <end position="1063"/>
    </location>
</feature>
<feature type="region of interest" description="Disordered" evidence="7">
    <location>
        <begin position="318"/>
        <end position="345"/>
    </location>
</feature>
<dbReference type="WBParaSite" id="Csp11.Scaffold171.g630.t1">
    <property type="protein sequence ID" value="Csp11.Scaffold171.g630.t1"/>
    <property type="gene ID" value="Csp11.Scaffold171.g630"/>
</dbReference>
<keyword evidence="10" id="KW-1185">Reference proteome</keyword>
<dbReference type="eggNOG" id="KOG2290">
    <property type="taxonomic scope" value="Eukaryota"/>
</dbReference>
<keyword evidence="6 8" id="KW-0472">Membrane</keyword>
<evidence type="ECO:0000256" key="2">
    <source>
        <dbReference type="ARBA" id="ARBA00009045"/>
    </source>
</evidence>
<dbReference type="SUPFAM" id="SSF144091">
    <property type="entry name" value="Rhomboid-like"/>
    <property type="match status" value="1"/>
</dbReference>
<comment type="subcellular location">
    <subcellularLocation>
        <location evidence="1">Endoplasmic reticulum membrane</location>
        <topology evidence="1">Multi-pass membrane protein</topology>
    </subcellularLocation>
</comment>
<dbReference type="Gene3D" id="1.20.1540.10">
    <property type="entry name" value="Rhomboid-like"/>
    <property type="match status" value="1"/>
</dbReference>
<dbReference type="Proteomes" id="UP000095282">
    <property type="component" value="Unplaced"/>
</dbReference>
<evidence type="ECO:0000256" key="8">
    <source>
        <dbReference type="SAM" id="Phobius"/>
    </source>
</evidence>
<sequence length="1208" mass="134840">MKNEETESVANSLFTQQTENTPLSSEKPEKPPLTRDSSVFQQFSHFIGISGANREVNEEKAKWDNKRIRRLAQNYSLNKDAVQKFVREHSIAHAPSIELGTLPAGSVATPSSVDDVERGVGRVSARTPVGRVPIGPTPSLPNYESTSTSFEGRSRADSFSQTADISQSQTRLSKISHGQRESVPNAVINSVTNLFKKGSFINKNRMKLQSSFASKCSFDIDTITETLPETTTTPSSEVETSPVGIVFKTGGEAIEMKTFTGGIPKSVIKKGYIPEKETIPSEIPEETSFEVELEEMGDIDEAQGVEMDPTAISRMTARVRKKSSIRQPPLARFTDDTSHPLTESKSAPAPLLQRFKTSAPLERPCDLQEGTRPIIHPSSSLPTQVGSMRLKKKSRQEDDVLEMLVEESEQKDREDGREHPLKDVAGPSFRVKSRRPALHHPPVERSISLVDEVFFDTPPMGLRAIPPELQGPAGMLPPEVDAYHPDIAQSPPTSARLPSTSALSPYPFETAHITVIPDVVGYPQAANISYIDVGDSTINVPRQTALGGRQGPVASRRPDRVLMEEPSTSSRRHLFRQHTIEPFENPQLRQWHEKQAKKQAETSTFAKKIAETSRPKRQRGIGVFGKFFGRAYKNNLPDELQKLVSTGYDERPWFTYWMTTIQTVVCVLSLLLYGFGPFGINVTIQSDDVMDVTLSNRRVSYQEQTNIWFGPHYADLIRLGAVYSPCMRKELGLWKEIEEQRQKESQTGCCIANDHSGCYQSSRLICPRNVARWVRWDQPDLLAAKRNFLTHKSKSDTDLLKGLSLSSNTSSLKMWKQQRKSGAVCGQDPSYCDLPSSVAPYEWPDDITQWPICEKKHEGAGLPEHVTCEVTGRPCCIQLQGLCRIATKEYCDFVRGHWHENATLCSQVNCFSGVCAMIPFFGDNPNQFYRLFTSLFVHAGLFHLILTIAFQGYFMRDLEFLIGSKRMAILYFCSGIGGNLAAAIFVPYNPAVGPSSAQCGILAAVVVDCYHHRVLIEDLSVALRQHLLVLIVVLIIGLIPWVDNWAHLFGSIFGLLTAIVIFPYIDFDNLGFSPEPAPTINTVPNTPLLPRGSLNNIITTAETPTMTAQGGYSQLANGYPSPVVQDPGTTTVQTVQLLFRFVSNKFRNKRTFYVLISFIVLVILLLLLLIIFFGNVQFECPWCIYFNCLPFLFQCHNQGQKLTKWLPI</sequence>
<organism evidence="10 11">
    <name type="scientific">Caenorhabditis tropicalis</name>
    <dbReference type="NCBI Taxonomy" id="1561998"/>
    <lineage>
        <taxon>Eukaryota</taxon>
        <taxon>Metazoa</taxon>
        <taxon>Ecdysozoa</taxon>
        <taxon>Nematoda</taxon>
        <taxon>Chromadorea</taxon>
        <taxon>Rhabditida</taxon>
        <taxon>Rhabditina</taxon>
        <taxon>Rhabditomorpha</taxon>
        <taxon>Rhabditoidea</taxon>
        <taxon>Rhabditidae</taxon>
        <taxon>Peloderinae</taxon>
        <taxon>Caenorhabditis</taxon>
    </lineage>
</organism>
<evidence type="ECO:0000259" key="9">
    <source>
        <dbReference type="Pfam" id="PF01694"/>
    </source>
</evidence>
<comment type="similarity">
    <text evidence="2">Belongs to the peptidase S54 family.</text>
</comment>
<feature type="region of interest" description="Disordered" evidence="7">
    <location>
        <begin position="368"/>
        <end position="428"/>
    </location>
</feature>
<feature type="compositionally biased region" description="Polar residues" evidence="7">
    <location>
        <begin position="8"/>
        <end position="24"/>
    </location>
</feature>
<keyword evidence="4" id="KW-0256">Endoplasmic reticulum</keyword>
<dbReference type="STRING" id="1561998.A0A1I7SXR5"/>
<dbReference type="GO" id="GO:0005789">
    <property type="term" value="C:endoplasmic reticulum membrane"/>
    <property type="evidence" value="ECO:0007669"/>
    <property type="project" value="UniProtKB-SubCell"/>
</dbReference>
<evidence type="ECO:0000256" key="5">
    <source>
        <dbReference type="ARBA" id="ARBA00022989"/>
    </source>
</evidence>
<accession>A0A1I7SXR5</accession>
<reference evidence="11" key="1">
    <citation type="submission" date="2016-11" db="UniProtKB">
        <authorList>
            <consortium name="WormBaseParasite"/>
        </authorList>
    </citation>
    <scope>IDENTIFICATION</scope>
</reference>
<evidence type="ECO:0000256" key="6">
    <source>
        <dbReference type="ARBA" id="ARBA00023136"/>
    </source>
</evidence>
<dbReference type="Pfam" id="PF01694">
    <property type="entry name" value="Rhomboid"/>
    <property type="match status" value="1"/>
</dbReference>
<evidence type="ECO:0000256" key="3">
    <source>
        <dbReference type="ARBA" id="ARBA00022692"/>
    </source>
</evidence>
<feature type="transmembrane region" description="Helical" evidence="8">
    <location>
        <begin position="967"/>
        <end position="986"/>
    </location>
</feature>
<feature type="transmembrane region" description="Helical" evidence="8">
    <location>
        <begin position="1022"/>
        <end position="1042"/>
    </location>
</feature>
<feature type="compositionally biased region" description="Basic and acidic residues" evidence="7">
    <location>
        <begin position="408"/>
        <end position="422"/>
    </location>
</feature>
<dbReference type="InterPro" id="IPR035952">
    <property type="entry name" value="Rhomboid-like_sf"/>
</dbReference>
<dbReference type="GO" id="GO:0042058">
    <property type="term" value="P:regulation of epidermal growth factor receptor signaling pathway"/>
    <property type="evidence" value="ECO:0007669"/>
    <property type="project" value="TreeGrafter"/>
</dbReference>
<keyword evidence="3 8" id="KW-0812">Transmembrane</keyword>
<dbReference type="InterPro" id="IPR022764">
    <property type="entry name" value="Peptidase_S54_rhomboid_dom"/>
</dbReference>
<dbReference type="InterPro" id="IPR051512">
    <property type="entry name" value="Inactive_Rhomboid"/>
</dbReference>